<feature type="domain" description="Ig-like" evidence="5">
    <location>
        <begin position="43"/>
        <end position="133"/>
    </location>
</feature>
<dbReference type="FunFam" id="2.60.40.10:FF:001435">
    <property type="entry name" value="Immunoglobulin-like and fibronectin type III domain-containing 1"/>
    <property type="match status" value="1"/>
</dbReference>
<dbReference type="PANTHER" id="PTHR13817:SF181">
    <property type="entry name" value="IMMUNOGLOBULIN-LIKE AND FIBRONECTIN TYPE III DOMAIN-CONTAINING PROTEIN 1"/>
    <property type="match status" value="1"/>
</dbReference>
<dbReference type="InterPro" id="IPR040849">
    <property type="entry name" value="MyBP-C_THB"/>
</dbReference>
<dbReference type="InterPro" id="IPR003598">
    <property type="entry name" value="Ig_sub2"/>
</dbReference>
<dbReference type="GeneTree" id="ENSGT00940000160123"/>
<dbReference type="GO" id="GO:0045214">
    <property type="term" value="P:sarcomere organization"/>
    <property type="evidence" value="ECO:0007669"/>
    <property type="project" value="TreeGrafter"/>
</dbReference>
<proteinExistence type="predicted"/>
<accession>A0AAY4E538</accession>
<sequence>IPKKKEQMSPLFKEHQLNMKRSKVPGVMITQYIEELPEGKTTPDFTRKPIALTIQEGKLAIFKAIVTGDPTPKVTWNRANGEINDPEKFQSKYDSVTNEHTLEMPKVTGDEADTYKCYATNEYGKAVCTVILNVIEVGFKKKKAMEASQAGTDPTELRKMLRKGRKKEEKKEGDIDENVWDILLSADKKDYESICTEYGITDFRGMLKKLQEMKREREEEQAEFIENLSNLKPIKVKSEDLAEFELDMELKDPTSQIFLYKDGVMIPYSKDVEMEMKHSLKQVGKKYVFQVKNLSPEDAGLYQLDVEGVNIFSTDFKVPPVEFLVKIQEVKAEEREDALFECVLSLPLNEIGWSLKNTPLESGEKYEIRASEDKLIHRLLVKDCMPVDAGIYTAIAGIKSCSAWLIVEADNDPASKGKKKEKFKLQMPESKTCTLDRPPKFLVPLKMHAAPEGYECYMSCAVRGDPTPHVTWYRDNVSLNTNTNYYISNTCGVCSLLILRVGPKDTGEYKVVAESPLGQAECSTTLTVRGTDTHTNTQTQQTVRGKHNNKQTHTHQTVRGKHTNKQTYTTN</sequence>
<keyword evidence="7" id="KW-1185">Reference proteome</keyword>
<dbReference type="SMART" id="SM00408">
    <property type="entry name" value="IGc2"/>
    <property type="match status" value="2"/>
</dbReference>
<evidence type="ECO:0000259" key="5">
    <source>
        <dbReference type="PROSITE" id="PS50835"/>
    </source>
</evidence>
<dbReference type="AlphaFoldDB" id="A0AAY4E538"/>
<feature type="domain" description="Ig-like" evidence="5">
    <location>
        <begin position="439"/>
        <end position="527"/>
    </location>
</feature>
<dbReference type="PROSITE" id="PS50835">
    <property type="entry name" value="IG_LIKE"/>
    <property type="match status" value="2"/>
</dbReference>
<dbReference type="InterPro" id="IPR050964">
    <property type="entry name" value="Striated_Muscle_Regulatory"/>
</dbReference>
<reference evidence="6" key="2">
    <citation type="submission" date="2025-08" db="UniProtKB">
        <authorList>
            <consortium name="Ensembl"/>
        </authorList>
    </citation>
    <scope>IDENTIFICATION</scope>
</reference>
<reference evidence="6 7" key="1">
    <citation type="submission" date="2020-06" db="EMBL/GenBank/DDBJ databases">
        <authorList>
            <consortium name="Wellcome Sanger Institute Data Sharing"/>
        </authorList>
    </citation>
    <scope>NUCLEOTIDE SEQUENCE [LARGE SCALE GENOMIC DNA]</scope>
</reference>
<reference evidence="6" key="3">
    <citation type="submission" date="2025-09" db="UniProtKB">
        <authorList>
            <consortium name="Ensembl"/>
        </authorList>
    </citation>
    <scope>IDENTIFICATION</scope>
</reference>
<feature type="compositionally biased region" description="Low complexity" evidence="4">
    <location>
        <begin position="533"/>
        <end position="542"/>
    </location>
</feature>
<dbReference type="GO" id="GO:0031430">
    <property type="term" value="C:M band"/>
    <property type="evidence" value="ECO:0007669"/>
    <property type="project" value="TreeGrafter"/>
</dbReference>
<protein>
    <recommendedName>
        <fullName evidence="5">Ig-like domain-containing protein</fullName>
    </recommendedName>
</protein>
<evidence type="ECO:0000313" key="7">
    <source>
        <dbReference type="Proteomes" id="UP000694580"/>
    </source>
</evidence>
<dbReference type="SMART" id="SM00409">
    <property type="entry name" value="IG"/>
    <property type="match status" value="4"/>
</dbReference>
<dbReference type="SUPFAM" id="SSF48726">
    <property type="entry name" value="Immunoglobulin"/>
    <property type="match status" value="4"/>
</dbReference>
<keyword evidence="3" id="KW-0175">Coiled coil</keyword>
<dbReference type="InterPro" id="IPR013098">
    <property type="entry name" value="Ig_I-set"/>
</dbReference>
<dbReference type="Ensembl" id="ENSDCDT00010063255.1">
    <property type="protein sequence ID" value="ENSDCDP00010052763.1"/>
    <property type="gene ID" value="ENSDCDG00010030778.1"/>
</dbReference>
<evidence type="ECO:0000256" key="4">
    <source>
        <dbReference type="SAM" id="MobiDB-lite"/>
    </source>
</evidence>
<dbReference type="InterPro" id="IPR007110">
    <property type="entry name" value="Ig-like_dom"/>
</dbReference>
<evidence type="ECO:0000256" key="1">
    <source>
        <dbReference type="ARBA" id="ARBA00022737"/>
    </source>
</evidence>
<dbReference type="Pfam" id="PF18362">
    <property type="entry name" value="THB"/>
    <property type="match status" value="1"/>
</dbReference>
<dbReference type="PANTHER" id="PTHR13817">
    <property type="entry name" value="TITIN"/>
    <property type="match status" value="1"/>
</dbReference>
<dbReference type="FunFam" id="2.60.40.10:FF:000060">
    <property type="entry name" value="Myosin-binding protein C, slow type"/>
    <property type="match status" value="1"/>
</dbReference>
<name>A0AAY4E538_9TELE</name>
<evidence type="ECO:0000256" key="3">
    <source>
        <dbReference type="SAM" id="Coils"/>
    </source>
</evidence>
<dbReference type="Pfam" id="PF07679">
    <property type="entry name" value="I-set"/>
    <property type="match status" value="3"/>
</dbReference>
<feature type="coiled-coil region" evidence="3">
    <location>
        <begin position="200"/>
        <end position="230"/>
    </location>
</feature>
<dbReference type="FunFam" id="2.60.40.10:FF:001231">
    <property type="entry name" value="Immunoglobulin-like and fibronectin type III domain containing 1"/>
    <property type="match status" value="1"/>
</dbReference>
<dbReference type="Proteomes" id="UP000694580">
    <property type="component" value="Chromosome 12"/>
</dbReference>
<dbReference type="InterPro" id="IPR013783">
    <property type="entry name" value="Ig-like_fold"/>
</dbReference>
<evidence type="ECO:0000313" key="6">
    <source>
        <dbReference type="Ensembl" id="ENSDCDP00010052763.1"/>
    </source>
</evidence>
<dbReference type="FunFam" id="2.60.40.10:FF:001097">
    <property type="entry name" value="Immunoglobulin-like and fibronectin type III domain-containing protein 1"/>
    <property type="match status" value="1"/>
</dbReference>
<evidence type="ECO:0000256" key="2">
    <source>
        <dbReference type="ARBA" id="ARBA00023319"/>
    </source>
</evidence>
<feature type="compositionally biased region" description="Basic residues" evidence="4">
    <location>
        <begin position="544"/>
        <end position="564"/>
    </location>
</feature>
<organism evidence="6 7">
    <name type="scientific">Denticeps clupeoides</name>
    <name type="common">denticle herring</name>
    <dbReference type="NCBI Taxonomy" id="299321"/>
    <lineage>
        <taxon>Eukaryota</taxon>
        <taxon>Metazoa</taxon>
        <taxon>Chordata</taxon>
        <taxon>Craniata</taxon>
        <taxon>Vertebrata</taxon>
        <taxon>Euteleostomi</taxon>
        <taxon>Actinopterygii</taxon>
        <taxon>Neopterygii</taxon>
        <taxon>Teleostei</taxon>
        <taxon>Clupei</taxon>
        <taxon>Clupeiformes</taxon>
        <taxon>Denticipitoidei</taxon>
        <taxon>Denticipitidae</taxon>
        <taxon>Denticeps</taxon>
    </lineage>
</organism>
<keyword evidence="1" id="KW-0677">Repeat</keyword>
<feature type="region of interest" description="Disordered" evidence="4">
    <location>
        <begin position="529"/>
        <end position="571"/>
    </location>
</feature>
<dbReference type="InterPro" id="IPR003599">
    <property type="entry name" value="Ig_sub"/>
</dbReference>
<keyword evidence="2" id="KW-0393">Immunoglobulin domain</keyword>
<dbReference type="Gene3D" id="2.60.40.10">
    <property type="entry name" value="Immunoglobulins"/>
    <property type="match status" value="4"/>
</dbReference>
<dbReference type="InterPro" id="IPR036179">
    <property type="entry name" value="Ig-like_dom_sf"/>
</dbReference>